<dbReference type="EMBL" id="RDQO01000006">
    <property type="protein sequence ID" value="RMX03633.1"/>
    <property type="molecule type" value="Genomic_DNA"/>
</dbReference>
<comment type="caution">
    <text evidence="2">The sequence shown here is derived from an EMBL/GenBank/DDBJ whole genome shotgun (WGS) entry which is preliminary data.</text>
</comment>
<evidence type="ECO:0000313" key="3">
    <source>
        <dbReference type="Proteomes" id="UP000278006"/>
    </source>
</evidence>
<dbReference type="AlphaFoldDB" id="A0A3M6QKR8"/>
<dbReference type="Gene3D" id="3.20.20.80">
    <property type="entry name" value="Glycosidases"/>
    <property type="match status" value="1"/>
</dbReference>
<feature type="signal peptide" evidence="1">
    <location>
        <begin position="1"/>
        <end position="30"/>
    </location>
</feature>
<dbReference type="PANTHER" id="PTHR12631:SF10">
    <property type="entry name" value="BETA-XYLOSIDASE-LIKE PROTEIN-RELATED"/>
    <property type="match status" value="1"/>
</dbReference>
<evidence type="ECO:0000256" key="1">
    <source>
        <dbReference type="SAM" id="SignalP"/>
    </source>
</evidence>
<reference evidence="2 3" key="1">
    <citation type="submission" date="2018-10" db="EMBL/GenBank/DDBJ databases">
        <title>Draft genome of Cortibacter populi DSM10536.</title>
        <authorList>
            <person name="Bernier A.-M."/>
            <person name="Bernard K."/>
        </authorList>
    </citation>
    <scope>NUCLEOTIDE SEQUENCE [LARGE SCALE GENOMIC DNA]</scope>
    <source>
        <strain evidence="2 3">DSM 105136</strain>
    </source>
</reference>
<dbReference type="OrthoDB" id="9776971at2"/>
<dbReference type="InterPro" id="IPR017853">
    <property type="entry name" value="GH"/>
</dbReference>
<gene>
    <name evidence="2" type="ORF">D8I35_16810</name>
</gene>
<proteinExistence type="predicted"/>
<protein>
    <submittedName>
        <fullName evidence="2">Beta-xylosidase</fullName>
    </submittedName>
</protein>
<keyword evidence="3" id="KW-1185">Reference proteome</keyword>
<dbReference type="Proteomes" id="UP000278006">
    <property type="component" value="Unassembled WGS sequence"/>
</dbReference>
<dbReference type="InterPro" id="IPR051923">
    <property type="entry name" value="Glycosyl_Hydrolase_39"/>
</dbReference>
<dbReference type="PANTHER" id="PTHR12631">
    <property type="entry name" value="ALPHA-L-IDURONIDASE"/>
    <property type="match status" value="1"/>
</dbReference>
<feature type="chain" id="PRO_5018123731" evidence="1">
    <location>
        <begin position="31"/>
        <end position="447"/>
    </location>
</feature>
<keyword evidence="1" id="KW-0732">Signal</keyword>
<name>A0A3M6QKR8_9BURK</name>
<dbReference type="GO" id="GO:0004553">
    <property type="term" value="F:hydrolase activity, hydrolyzing O-glycosyl compounds"/>
    <property type="evidence" value="ECO:0007669"/>
    <property type="project" value="TreeGrafter"/>
</dbReference>
<sequence length="447" mass="49194">MPRRHAMACLSLGLLGLALALLAPAPTARATPVTLKATRDLVWKDFLGVNAHFLWFEPQQYLQQMQRLKALGLEWVRVDLHWDIHEPRQGQLRLGELDALTDSLAREQLKSVFYLVGSAPFASSAPLGTTSHLDQYPPKDPGEFAARMAMLAQRYPMVNAWQVWNEPNITPFWRPLPDPAGYGQLLAASVSSLRAAAPGKPILMAGMAYYSQMSGREGLMLEELFKLGAGQLGAIPAYHPYSQEPEGDVRTDNDFIVRSQIINEQLRAQAVPAIMATEWGWSSYDGPKEAQSIIGQDGQADYVLRRLALMAALDYDRIFLFALSDLDGRATARDQHYGLLDLQGQPKPVYEALQRLLQLTGPTLQPAPPPALAQAPADLYSVSWQRPDDGRKVWMFWSRSGGTVRLNGVSKGTLHDPLTGSQTTLGTDSASAPLAVPAAAHLQVLVW</sequence>
<dbReference type="SUPFAM" id="SSF51445">
    <property type="entry name" value="(Trans)glycosidases"/>
    <property type="match status" value="1"/>
</dbReference>
<accession>A0A3M6QKR8</accession>
<evidence type="ECO:0000313" key="2">
    <source>
        <dbReference type="EMBL" id="RMX03633.1"/>
    </source>
</evidence>
<organism evidence="2 3">
    <name type="scientific">Corticibacter populi</name>
    <dbReference type="NCBI Taxonomy" id="1550736"/>
    <lineage>
        <taxon>Bacteria</taxon>
        <taxon>Pseudomonadati</taxon>
        <taxon>Pseudomonadota</taxon>
        <taxon>Betaproteobacteria</taxon>
        <taxon>Burkholderiales</taxon>
        <taxon>Comamonadaceae</taxon>
        <taxon>Corticibacter</taxon>
    </lineage>
</organism>